<evidence type="ECO:0000313" key="10">
    <source>
        <dbReference type="EMBL" id="SNZ03353.1"/>
    </source>
</evidence>
<dbReference type="InterPro" id="IPR028871">
    <property type="entry name" value="BlueCu_1_BS"/>
</dbReference>
<dbReference type="PROSITE" id="PS00196">
    <property type="entry name" value="COPPER_BLUE"/>
    <property type="match status" value="1"/>
</dbReference>
<feature type="binding site" evidence="7">
    <location>
        <position position="177"/>
    </location>
    <ligand>
        <name>Cu cation</name>
        <dbReference type="ChEBI" id="CHEBI:23378"/>
    </ligand>
</feature>
<dbReference type="PANTHER" id="PTHR34192">
    <property type="entry name" value="PLASTOCYANIN MAJOR ISOFORM, CHLOROPLASTIC-RELATED"/>
    <property type="match status" value="1"/>
</dbReference>
<sequence length="192" mass="19908">MTDQTDGDTTDRRTALRLAATGLAGSLAGCLSNPWEPGGEPANKSAAPTSDGGAGDTDDPSASTGGNETDGGGDEAGDEPGETGGASDGSSDDSPSEPDLVVEVAPDGFRFEPSTFEIERGDTVRWVWRASGHNVRVRSKPDESTWDGTPGSASDTYAEGNEHSHTFEATGDYEFFCAPHQTLGMEGSFTVR</sequence>
<dbReference type="Pfam" id="PF00127">
    <property type="entry name" value="Copper-bind"/>
    <property type="match status" value="1"/>
</dbReference>
<feature type="binding site" evidence="7">
    <location>
        <position position="185"/>
    </location>
    <ligand>
        <name>Cu cation</name>
        <dbReference type="ChEBI" id="CHEBI:23378"/>
    </ligand>
</feature>
<evidence type="ECO:0000256" key="6">
    <source>
        <dbReference type="ARBA" id="ARBA00023136"/>
    </source>
</evidence>
<dbReference type="GO" id="GO:0009055">
    <property type="term" value="F:electron transfer activity"/>
    <property type="evidence" value="ECO:0007669"/>
    <property type="project" value="InterPro"/>
</dbReference>
<dbReference type="PANTHER" id="PTHR34192:SF10">
    <property type="entry name" value="PLASTOCYANIN MAJOR ISOFORM, CHLOROPLASTIC-RELATED"/>
    <property type="match status" value="1"/>
</dbReference>
<evidence type="ECO:0000256" key="4">
    <source>
        <dbReference type="ARBA" id="ARBA00022982"/>
    </source>
</evidence>
<feature type="binding site" evidence="7">
    <location>
        <position position="180"/>
    </location>
    <ligand>
        <name>Cu cation</name>
        <dbReference type="ChEBI" id="CHEBI:23378"/>
    </ligand>
</feature>
<evidence type="ECO:0000256" key="1">
    <source>
        <dbReference type="ARBA" id="ARBA00004370"/>
    </source>
</evidence>
<evidence type="ECO:0000256" key="3">
    <source>
        <dbReference type="ARBA" id="ARBA00022723"/>
    </source>
</evidence>
<keyword evidence="6" id="KW-0472">Membrane</keyword>
<feature type="domain" description="Blue (type 1) copper" evidence="9">
    <location>
        <begin position="102"/>
        <end position="191"/>
    </location>
</feature>
<keyword evidence="3 7" id="KW-0479">Metal-binding</keyword>
<dbReference type="Gene3D" id="2.60.40.420">
    <property type="entry name" value="Cupredoxins - blue copper proteins"/>
    <property type="match status" value="1"/>
</dbReference>
<dbReference type="PROSITE" id="PS51318">
    <property type="entry name" value="TAT"/>
    <property type="match status" value="1"/>
</dbReference>
<dbReference type="InterPro" id="IPR000923">
    <property type="entry name" value="BlueCu_1"/>
</dbReference>
<reference evidence="10 11" key="1">
    <citation type="submission" date="2017-09" db="EMBL/GenBank/DDBJ databases">
        <authorList>
            <person name="Ehlers B."/>
            <person name="Leendertz F.H."/>
        </authorList>
    </citation>
    <scope>NUCLEOTIDE SEQUENCE [LARGE SCALE GENOMIC DNA]</scope>
    <source>
        <strain evidence="10 11">DSM 27208</strain>
    </source>
</reference>
<dbReference type="EMBL" id="OBEJ01000001">
    <property type="protein sequence ID" value="SNZ03353.1"/>
    <property type="molecule type" value="Genomic_DNA"/>
</dbReference>
<dbReference type="SUPFAM" id="SSF49503">
    <property type="entry name" value="Cupredoxins"/>
    <property type="match status" value="1"/>
</dbReference>
<dbReference type="PRINTS" id="PR00157">
    <property type="entry name" value="PLASTOCYANIN"/>
</dbReference>
<dbReference type="GO" id="GO:0016020">
    <property type="term" value="C:membrane"/>
    <property type="evidence" value="ECO:0007669"/>
    <property type="project" value="UniProtKB-SubCell"/>
</dbReference>
<keyword evidence="5 7" id="KW-0186">Copper</keyword>
<dbReference type="GO" id="GO:0005507">
    <property type="term" value="F:copper ion binding"/>
    <property type="evidence" value="ECO:0007669"/>
    <property type="project" value="InterPro"/>
</dbReference>
<evidence type="ECO:0000256" key="7">
    <source>
        <dbReference type="PIRSR" id="PIRSR602387-1"/>
    </source>
</evidence>
<proteinExistence type="predicted"/>
<keyword evidence="2" id="KW-0813">Transport</keyword>
<accession>A0A285N331</accession>
<dbReference type="RefSeq" id="WP_097007309.1">
    <property type="nucleotide sequence ID" value="NZ_OBEJ01000001.1"/>
</dbReference>
<protein>
    <submittedName>
        <fullName evidence="10">Copper binding protein, plastocyanin/azurin family</fullName>
    </submittedName>
</protein>
<name>A0A285N331_NATPI</name>
<evidence type="ECO:0000256" key="2">
    <source>
        <dbReference type="ARBA" id="ARBA00022448"/>
    </source>
</evidence>
<dbReference type="Proteomes" id="UP000219453">
    <property type="component" value="Unassembled WGS sequence"/>
</dbReference>
<comment type="subcellular location">
    <subcellularLocation>
        <location evidence="1">Membrane</location>
    </subcellularLocation>
</comment>
<dbReference type="InterPro" id="IPR006311">
    <property type="entry name" value="TAT_signal"/>
</dbReference>
<keyword evidence="4" id="KW-0249">Electron transport</keyword>
<evidence type="ECO:0000313" key="11">
    <source>
        <dbReference type="Proteomes" id="UP000219453"/>
    </source>
</evidence>
<evidence type="ECO:0000259" key="9">
    <source>
        <dbReference type="Pfam" id="PF00127"/>
    </source>
</evidence>
<evidence type="ECO:0000256" key="5">
    <source>
        <dbReference type="ARBA" id="ARBA00023008"/>
    </source>
</evidence>
<gene>
    <name evidence="10" type="ORF">SAMN06269185_0255</name>
</gene>
<dbReference type="InterPro" id="IPR002387">
    <property type="entry name" value="Plastocyanin"/>
</dbReference>
<organism evidence="10 11">
    <name type="scientific">Natronoarchaeum philippinense</name>
    <dbReference type="NCBI Taxonomy" id="558529"/>
    <lineage>
        <taxon>Archaea</taxon>
        <taxon>Methanobacteriati</taxon>
        <taxon>Methanobacteriota</taxon>
        <taxon>Stenosarchaea group</taxon>
        <taxon>Halobacteria</taxon>
        <taxon>Halobacteriales</taxon>
        <taxon>Natronoarchaeaceae</taxon>
    </lineage>
</organism>
<dbReference type="OrthoDB" id="11836at2157"/>
<keyword evidence="11" id="KW-1185">Reference proteome</keyword>
<feature type="binding site" evidence="7">
    <location>
        <position position="133"/>
    </location>
    <ligand>
        <name>Cu cation</name>
        <dbReference type="ChEBI" id="CHEBI:23378"/>
    </ligand>
</feature>
<evidence type="ECO:0000256" key="8">
    <source>
        <dbReference type="SAM" id="MobiDB-lite"/>
    </source>
</evidence>
<dbReference type="InterPro" id="IPR008972">
    <property type="entry name" value="Cupredoxin"/>
</dbReference>
<feature type="compositionally biased region" description="Acidic residues" evidence="8">
    <location>
        <begin position="71"/>
        <end position="81"/>
    </location>
</feature>
<dbReference type="AlphaFoldDB" id="A0A285N331"/>
<feature type="region of interest" description="Disordered" evidence="8">
    <location>
        <begin position="27"/>
        <end position="101"/>
    </location>
</feature>
<comment type="cofactor">
    <cofactor evidence="7">
        <name>Cu(2+)</name>
        <dbReference type="ChEBI" id="CHEBI:29036"/>
    </cofactor>
    <text evidence="7">The crystal structure with reduced Cu(1+) has also been determined.</text>
</comment>